<evidence type="ECO:0000313" key="2">
    <source>
        <dbReference type="EMBL" id="MCJ8012848.1"/>
    </source>
</evidence>
<proteinExistence type="predicted"/>
<dbReference type="Proteomes" id="UP001139347">
    <property type="component" value="Unassembled WGS sequence"/>
</dbReference>
<protein>
    <submittedName>
        <fullName evidence="2">Uncharacterized protein</fullName>
    </submittedName>
</protein>
<accession>A0A9X1WPT6</accession>
<evidence type="ECO:0000313" key="3">
    <source>
        <dbReference type="Proteomes" id="UP001139347"/>
    </source>
</evidence>
<feature type="transmembrane region" description="Helical" evidence="1">
    <location>
        <begin position="30"/>
        <end position="50"/>
    </location>
</feature>
<keyword evidence="1" id="KW-0812">Transmembrane</keyword>
<dbReference type="RefSeq" id="WP_244725669.1">
    <property type="nucleotide sequence ID" value="NZ_JALIRP010000005.1"/>
</dbReference>
<name>A0A9X1WPT6_9BACL</name>
<organism evidence="2 3">
    <name type="scientific">Paenibacillus mangrovi</name>
    <dbReference type="NCBI Taxonomy" id="2931978"/>
    <lineage>
        <taxon>Bacteria</taxon>
        <taxon>Bacillati</taxon>
        <taxon>Bacillota</taxon>
        <taxon>Bacilli</taxon>
        <taxon>Bacillales</taxon>
        <taxon>Paenibacillaceae</taxon>
        <taxon>Paenibacillus</taxon>
    </lineage>
</organism>
<gene>
    <name evidence="2" type="ORF">MUG84_14015</name>
</gene>
<comment type="caution">
    <text evidence="2">The sequence shown here is derived from an EMBL/GenBank/DDBJ whole genome shotgun (WGS) entry which is preliminary data.</text>
</comment>
<keyword evidence="3" id="KW-1185">Reference proteome</keyword>
<reference evidence="2" key="1">
    <citation type="submission" date="2022-04" db="EMBL/GenBank/DDBJ databases">
        <title>Paenibacillus mangrovi sp. nov., a novel endophytic bacterium isolated from bark of Kandelia candel.</title>
        <authorList>
            <person name="Tuo L."/>
        </authorList>
    </citation>
    <scope>NUCLEOTIDE SEQUENCE</scope>
    <source>
        <strain evidence="2">KQZ6P-2</strain>
    </source>
</reference>
<keyword evidence="1" id="KW-1133">Transmembrane helix</keyword>
<keyword evidence="1" id="KW-0472">Membrane</keyword>
<dbReference type="EMBL" id="JALIRP010000005">
    <property type="protein sequence ID" value="MCJ8012848.1"/>
    <property type="molecule type" value="Genomic_DNA"/>
</dbReference>
<evidence type="ECO:0000256" key="1">
    <source>
        <dbReference type="SAM" id="Phobius"/>
    </source>
</evidence>
<sequence>MIKVLLFYVTAAVVILLVDRKVIRNLPKVNRWFTYLLLIGGMVIFTYSILNKHVTYASVWLGELLRPLVPF</sequence>
<dbReference type="AlphaFoldDB" id="A0A9X1WPT6"/>